<dbReference type="STRING" id="1797542.A3J59_04770"/>
<evidence type="ECO:0000313" key="4">
    <source>
        <dbReference type="Proteomes" id="UP000177310"/>
    </source>
</evidence>
<reference evidence="3 4" key="1">
    <citation type="journal article" date="2016" name="Nat. Commun.">
        <title>Thousands of microbial genomes shed light on interconnected biogeochemical processes in an aquifer system.</title>
        <authorList>
            <person name="Anantharaman K."/>
            <person name="Brown C.T."/>
            <person name="Hug L.A."/>
            <person name="Sharon I."/>
            <person name="Castelle C.J."/>
            <person name="Probst A.J."/>
            <person name="Thomas B.C."/>
            <person name="Singh A."/>
            <person name="Wilkins M.J."/>
            <person name="Karaoz U."/>
            <person name="Brodie E.L."/>
            <person name="Williams K.H."/>
            <person name="Hubbard S.S."/>
            <person name="Banfield J.F."/>
        </authorList>
    </citation>
    <scope>NUCLEOTIDE SEQUENCE [LARGE SCALE GENOMIC DNA]</scope>
</reference>
<dbReference type="Proteomes" id="UP000177310">
    <property type="component" value="Unassembled WGS sequence"/>
</dbReference>
<proteinExistence type="predicted"/>
<evidence type="ECO:0000256" key="1">
    <source>
        <dbReference type="SAM" id="MobiDB-lite"/>
    </source>
</evidence>
<feature type="chain" id="PRO_5009581523" evidence="2">
    <location>
        <begin position="21"/>
        <end position="229"/>
    </location>
</feature>
<protein>
    <submittedName>
        <fullName evidence="3">Uncharacterized protein</fullName>
    </submittedName>
</protein>
<name>A0A1G1YEH0_9BACT</name>
<feature type="signal peptide" evidence="2">
    <location>
        <begin position="1"/>
        <end position="20"/>
    </location>
</feature>
<dbReference type="AlphaFoldDB" id="A0A1G1YEH0"/>
<comment type="caution">
    <text evidence="3">The sequence shown here is derived from an EMBL/GenBank/DDBJ whole genome shotgun (WGS) entry which is preliminary data.</text>
</comment>
<keyword evidence="2" id="KW-0732">Signal</keyword>
<organism evidence="3 4">
    <name type="scientific">Candidatus Buchananbacteria bacterium RIFCSPHIGHO2_02_FULL_56_16</name>
    <dbReference type="NCBI Taxonomy" id="1797542"/>
    <lineage>
        <taxon>Bacteria</taxon>
        <taxon>Candidatus Buchananiibacteriota</taxon>
    </lineage>
</organism>
<gene>
    <name evidence="3" type="ORF">A3J59_04770</name>
</gene>
<sequence length="229" mass="23714">MNKRTLLFFLSGLAAPIALATIAGVIIASGPAGAATVSPTVLCNEYGDSGIDPFRRASIFEVILKTSTKPAQENYIGSDVCIDVTHLREYYCYTIGAADPKPYGYVAGNMLARNTEVTCKNGCSNGACRAETAVTTPATPTVPPVTPTPTTVVKPPVTPTPAPTTNPTVATPPVKRTPVSSPAPKPVAKPVVKKGTGASCNASAQCASGRCLSGRCLWTTQCVNRACTR</sequence>
<feature type="compositionally biased region" description="Low complexity" evidence="1">
    <location>
        <begin position="165"/>
        <end position="180"/>
    </location>
</feature>
<evidence type="ECO:0000256" key="2">
    <source>
        <dbReference type="SAM" id="SignalP"/>
    </source>
</evidence>
<dbReference type="EMBL" id="MHIL01000035">
    <property type="protein sequence ID" value="OGY50100.1"/>
    <property type="molecule type" value="Genomic_DNA"/>
</dbReference>
<evidence type="ECO:0000313" key="3">
    <source>
        <dbReference type="EMBL" id="OGY50100.1"/>
    </source>
</evidence>
<accession>A0A1G1YEH0</accession>
<feature type="region of interest" description="Disordered" evidence="1">
    <location>
        <begin position="137"/>
        <end position="192"/>
    </location>
</feature>